<feature type="binding site" evidence="13">
    <location>
        <position position="272"/>
    </location>
    <ligand>
        <name>[2Fe-2S] cluster</name>
        <dbReference type="ChEBI" id="CHEBI:190135"/>
    </ligand>
</feature>
<keyword evidence="10 13" id="KW-0408">Iron</keyword>
<gene>
    <name evidence="13 15" type="primary">bioB</name>
    <name evidence="15" type="ORF">H5985_01305</name>
</gene>
<dbReference type="GO" id="GO:0004076">
    <property type="term" value="F:biotin synthase activity"/>
    <property type="evidence" value="ECO:0007669"/>
    <property type="project" value="UniProtKB-EC"/>
</dbReference>
<comment type="caution">
    <text evidence="15">The sequence shown here is derived from an EMBL/GenBank/DDBJ whole genome shotgun (WGS) entry which is preliminary data.</text>
</comment>
<dbReference type="Pfam" id="PF04055">
    <property type="entry name" value="Radical_SAM"/>
    <property type="match status" value="1"/>
</dbReference>
<dbReference type="SFLD" id="SFLDG01060">
    <property type="entry name" value="BATS_domain_containing"/>
    <property type="match status" value="1"/>
</dbReference>
<proteinExistence type="inferred from homology"/>
<dbReference type="InterPro" id="IPR006638">
    <property type="entry name" value="Elp3/MiaA/NifB-like_rSAM"/>
</dbReference>
<comment type="cofactor">
    <cofactor evidence="13">
        <name>[2Fe-2S] cluster</name>
        <dbReference type="ChEBI" id="CHEBI:190135"/>
    </cofactor>
    <text evidence="13">Binds 1 [2Fe-2S] cluster. The cluster is coordinated with 3 cysteines and 1 arginine.</text>
</comment>
<keyword evidence="4 13" id="KW-0004">4Fe-4S</keyword>
<keyword evidence="5 13" id="KW-0808">Transferase</keyword>
<comment type="similarity">
    <text evidence="2 13">Belongs to the radical SAM superfamily. Biotin synthase family.</text>
</comment>
<comment type="pathway">
    <text evidence="1 13">Cofactor biosynthesis; biotin biosynthesis; biotin from 7,8-diaminononanoate: step 2/2.</text>
</comment>
<evidence type="ECO:0000256" key="5">
    <source>
        <dbReference type="ARBA" id="ARBA00022679"/>
    </source>
</evidence>
<evidence type="ECO:0000256" key="7">
    <source>
        <dbReference type="ARBA" id="ARBA00022714"/>
    </source>
</evidence>
<feature type="binding site" evidence="13">
    <location>
        <position position="73"/>
    </location>
    <ligand>
        <name>[4Fe-4S] cluster</name>
        <dbReference type="ChEBI" id="CHEBI:49883"/>
        <note>4Fe-4S-S-AdoMet</note>
    </ligand>
</feature>
<dbReference type="EC" id="2.8.1.6" evidence="3 13"/>
<evidence type="ECO:0000259" key="14">
    <source>
        <dbReference type="PROSITE" id="PS51918"/>
    </source>
</evidence>
<comment type="subunit">
    <text evidence="13">Homodimer.</text>
</comment>
<comment type="function">
    <text evidence="13">Catalyzes the conversion of dethiobiotin (DTB) to biotin by the insertion of a sulfur atom into dethiobiotin via a radical-based mechanism.</text>
</comment>
<dbReference type="HAMAP" id="MF_01694">
    <property type="entry name" value="BioB"/>
    <property type="match status" value="1"/>
</dbReference>
<dbReference type="SFLD" id="SFLDS00029">
    <property type="entry name" value="Radical_SAM"/>
    <property type="match status" value="1"/>
</dbReference>
<evidence type="ECO:0000256" key="10">
    <source>
        <dbReference type="ARBA" id="ARBA00023004"/>
    </source>
</evidence>
<evidence type="ECO:0000256" key="13">
    <source>
        <dbReference type="HAMAP-Rule" id="MF_01694"/>
    </source>
</evidence>
<protein>
    <recommendedName>
        <fullName evidence="3 13">Biotin synthase</fullName>
        <ecNumber evidence="3 13">2.8.1.6</ecNumber>
    </recommendedName>
</protein>
<dbReference type="PANTHER" id="PTHR22976">
    <property type="entry name" value="BIOTIN SYNTHASE"/>
    <property type="match status" value="1"/>
</dbReference>
<dbReference type="PANTHER" id="PTHR22976:SF2">
    <property type="entry name" value="BIOTIN SYNTHASE, MITOCHONDRIAL"/>
    <property type="match status" value="1"/>
</dbReference>
<dbReference type="InterPro" id="IPR002684">
    <property type="entry name" value="Biotin_synth/BioAB"/>
</dbReference>
<dbReference type="Proteomes" id="UP000777002">
    <property type="component" value="Unassembled WGS sequence"/>
</dbReference>
<dbReference type="EMBL" id="JACJKX010000001">
    <property type="protein sequence ID" value="MBM6927920.1"/>
    <property type="molecule type" value="Genomic_DNA"/>
</dbReference>
<evidence type="ECO:0000256" key="6">
    <source>
        <dbReference type="ARBA" id="ARBA00022691"/>
    </source>
</evidence>
<dbReference type="SFLD" id="SFLDG01278">
    <property type="entry name" value="biotin_synthase_like"/>
    <property type="match status" value="1"/>
</dbReference>
<keyword evidence="6 13" id="KW-0949">S-adenosyl-L-methionine</keyword>
<dbReference type="InterPro" id="IPR013785">
    <property type="entry name" value="Aldolase_TIM"/>
</dbReference>
<dbReference type="InterPro" id="IPR010722">
    <property type="entry name" value="BATS_dom"/>
</dbReference>
<dbReference type="SMART" id="SM00876">
    <property type="entry name" value="BATS"/>
    <property type="match status" value="1"/>
</dbReference>
<reference evidence="15 16" key="1">
    <citation type="journal article" date="2021" name="Sci. Rep.">
        <title>The distribution of antibiotic resistance genes in chicken gut microbiota commensals.</title>
        <authorList>
            <person name="Juricova H."/>
            <person name="Matiasovicova J."/>
            <person name="Kubasova T."/>
            <person name="Cejkova D."/>
            <person name="Rychlik I."/>
        </authorList>
    </citation>
    <scope>NUCLEOTIDE SEQUENCE [LARGE SCALE GENOMIC DNA]</scope>
    <source>
        <strain evidence="15 16">An562</strain>
    </source>
</reference>
<evidence type="ECO:0000313" key="15">
    <source>
        <dbReference type="EMBL" id="MBM6927920.1"/>
    </source>
</evidence>
<comment type="catalytic activity">
    <reaction evidence="12 13">
        <text>(4R,5S)-dethiobiotin + (sulfur carrier)-SH + 2 reduced [2Fe-2S]-[ferredoxin] + 2 S-adenosyl-L-methionine = (sulfur carrier)-H + biotin + 2 5'-deoxyadenosine + 2 L-methionine + 2 oxidized [2Fe-2S]-[ferredoxin]</text>
        <dbReference type="Rhea" id="RHEA:22060"/>
        <dbReference type="Rhea" id="RHEA-COMP:10000"/>
        <dbReference type="Rhea" id="RHEA-COMP:10001"/>
        <dbReference type="Rhea" id="RHEA-COMP:14737"/>
        <dbReference type="Rhea" id="RHEA-COMP:14739"/>
        <dbReference type="ChEBI" id="CHEBI:17319"/>
        <dbReference type="ChEBI" id="CHEBI:29917"/>
        <dbReference type="ChEBI" id="CHEBI:33737"/>
        <dbReference type="ChEBI" id="CHEBI:33738"/>
        <dbReference type="ChEBI" id="CHEBI:57586"/>
        <dbReference type="ChEBI" id="CHEBI:57844"/>
        <dbReference type="ChEBI" id="CHEBI:59789"/>
        <dbReference type="ChEBI" id="CHEBI:64428"/>
        <dbReference type="ChEBI" id="CHEBI:149473"/>
        <dbReference type="EC" id="2.8.1.6"/>
    </reaction>
</comment>
<feature type="binding site" evidence="13">
    <location>
        <position position="110"/>
    </location>
    <ligand>
        <name>[2Fe-2S] cluster</name>
        <dbReference type="ChEBI" id="CHEBI:190135"/>
    </ligand>
</feature>
<feature type="binding site" evidence="13">
    <location>
        <position position="66"/>
    </location>
    <ligand>
        <name>[4Fe-4S] cluster</name>
        <dbReference type="ChEBI" id="CHEBI:49883"/>
        <note>4Fe-4S-S-AdoMet</note>
    </ligand>
</feature>
<dbReference type="InterPro" id="IPR024177">
    <property type="entry name" value="Biotin_synthase"/>
</dbReference>
<dbReference type="Gene3D" id="3.20.20.70">
    <property type="entry name" value="Aldolase class I"/>
    <property type="match status" value="1"/>
</dbReference>
<evidence type="ECO:0000256" key="8">
    <source>
        <dbReference type="ARBA" id="ARBA00022723"/>
    </source>
</evidence>
<evidence type="ECO:0000256" key="1">
    <source>
        <dbReference type="ARBA" id="ARBA00004942"/>
    </source>
</evidence>
<evidence type="ECO:0000256" key="2">
    <source>
        <dbReference type="ARBA" id="ARBA00010765"/>
    </source>
</evidence>
<keyword evidence="7 13" id="KW-0001">2Fe-2S</keyword>
<sequence length="329" mass="36101">MSSSTKILNSIKSRALNNEPVTLNDLLEAAQAPLDELIEASHEVTVALANPIFNFCAIVNAKSGKCSENCRWCAQSRHFNTKCEVYPLLDAEKIIKCAKAAEASGVTRFSLVTSGRKLSPREVRETAEIVKKLKQNTSVEICISAGLLTYEEFLLLARAGVCRCHCNLEAAPSYFPSVCSSHHFEDKVKSLLAARRAGLEICSGGIIGMGEDRKARAELALTLRTLDVPSIPINILEPIPGTPLEHIERISEEEILRNIALFRFANPKAYLRFAGGRRRLSEKTTRLALYAGINSAIVGDMLTTQGTSIDQDTFLVQEAGYRIATNHQP</sequence>
<dbReference type="InterPro" id="IPR058240">
    <property type="entry name" value="rSAM_sf"/>
</dbReference>
<dbReference type="PROSITE" id="PS51918">
    <property type="entry name" value="RADICAL_SAM"/>
    <property type="match status" value="1"/>
</dbReference>
<keyword evidence="16" id="KW-1185">Reference proteome</keyword>
<dbReference type="SMART" id="SM00729">
    <property type="entry name" value="Elp3"/>
    <property type="match status" value="1"/>
</dbReference>
<evidence type="ECO:0000256" key="4">
    <source>
        <dbReference type="ARBA" id="ARBA00022485"/>
    </source>
</evidence>
<dbReference type="SUPFAM" id="SSF102114">
    <property type="entry name" value="Radical SAM enzymes"/>
    <property type="match status" value="1"/>
</dbReference>
<feature type="binding site" evidence="13">
    <location>
        <position position="142"/>
    </location>
    <ligand>
        <name>[2Fe-2S] cluster</name>
        <dbReference type="ChEBI" id="CHEBI:190135"/>
    </ligand>
</feature>
<feature type="binding site" evidence="13">
    <location>
        <position position="70"/>
    </location>
    <ligand>
        <name>[4Fe-4S] cluster</name>
        <dbReference type="ChEBI" id="CHEBI:49883"/>
        <note>4Fe-4S-S-AdoMet</note>
    </ligand>
</feature>
<name>A0ABS2GPZ8_9BURK</name>
<evidence type="ECO:0000256" key="3">
    <source>
        <dbReference type="ARBA" id="ARBA00012236"/>
    </source>
</evidence>
<keyword evidence="9 13" id="KW-0093">Biotin biosynthesis</keyword>
<dbReference type="Pfam" id="PF06968">
    <property type="entry name" value="BATS"/>
    <property type="match status" value="1"/>
</dbReference>
<evidence type="ECO:0000256" key="11">
    <source>
        <dbReference type="ARBA" id="ARBA00023014"/>
    </source>
</evidence>
<feature type="domain" description="Radical SAM core" evidence="14">
    <location>
        <begin position="48"/>
        <end position="277"/>
    </location>
</feature>
<accession>A0ABS2GPZ8</accession>
<feature type="binding site" evidence="13">
    <location>
        <position position="202"/>
    </location>
    <ligand>
        <name>[2Fe-2S] cluster</name>
        <dbReference type="ChEBI" id="CHEBI:190135"/>
    </ligand>
</feature>
<dbReference type="RefSeq" id="WP_239481498.1">
    <property type="nucleotide sequence ID" value="NZ_JACJKX010000001.1"/>
</dbReference>
<organism evidence="15 16">
    <name type="scientific">Parasutterella secunda</name>
    <dbReference type="NCBI Taxonomy" id="626947"/>
    <lineage>
        <taxon>Bacteria</taxon>
        <taxon>Pseudomonadati</taxon>
        <taxon>Pseudomonadota</taxon>
        <taxon>Betaproteobacteria</taxon>
        <taxon>Burkholderiales</taxon>
        <taxon>Sutterellaceae</taxon>
        <taxon>Parasutterella</taxon>
    </lineage>
</organism>
<dbReference type="NCBIfam" id="TIGR00433">
    <property type="entry name" value="bioB"/>
    <property type="match status" value="1"/>
</dbReference>
<evidence type="ECO:0000313" key="16">
    <source>
        <dbReference type="Proteomes" id="UP000777002"/>
    </source>
</evidence>
<evidence type="ECO:0000256" key="12">
    <source>
        <dbReference type="ARBA" id="ARBA00051157"/>
    </source>
</evidence>
<keyword evidence="8 13" id="KW-0479">Metal-binding</keyword>
<dbReference type="PIRSF" id="PIRSF001619">
    <property type="entry name" value="Biotin_synth"/>
    <property type="match status" value="1"/>
</dbReference>
<comment type="cofactor">
    <cofactor evidence="13">
        <name>[4Fe-4S] cluster</name>
        <dbReference type="ChEBI" id="CHEBI:49883"/>
    </cofactor>
    <text evidence="13">Binds 1 [4Fe-4S] cluster. The cluster is coordinated with 3 cysteines and an exchangeable S-adenosyl-L-methionine.</text>
</comment>
<evidence type="ECO:0000256" key="9">
    <source>
        <dbReference type="ARBA" id="ARBA00022756"/>
    </source>
</evidence>
<keyword evidence="11 13" id="KW-0411">Iron-sulfur</keyword>
<dbReference type="CDD" id="cd01335">
    <property type="entry name" value="Radical_SAM"/>
    <property type="match status" value="1"/>
</dbReference>
<dbReference type="InterPro" id="IPR007197">
    <property type="entry name" value="rSAM"/>
</dbReference>